<feature type="transmembrane region" description="Helical" evidence="7">
    <location>
        <begin position="418"/>
        <end position="442"/>
    </location>
</feature>
<proteinExistence type="inferred from homology"/>
<dbReference type="OrthoDB" id="9787548at2"/>
<keyword evidence="5 7" id="KW-1133">Transmembrane helix</keyword>
<dbReference type="GO" id="GO:0015293">
    <property type="term" value="F:symporter activity"/>
    <property type="evidence" value="ECO:0007669"/>
    <property type="project" value="UniProtKB-UniRule"/>
</dbReference>
<evidence type="ECO:0000256" key="6">
    <source>
        <dbReference type="ARBA" id="ARBA00023136"/>
    </source>
</evidence>
<dbReference type="NCBIfam" id="NF001923">
    <property type="entry name" value="PRK00701.1"/>
    <property type="match status" value="1"/>
</dbReference>
<dbReference type="GO" id="GO:0005384">
    <property type="term" value="F:manganese ion transmembrane transporter activity"/>
    <property type="evidence" value="ECO:0007669"/>
    <property type="project" value="TreeGrafter"/>
</dbReference>
<comment type="function">
    <text evidence="7">H(+)-stimulated, divalent metal cation uptake system.</text>
</comment>
<feature type="transmembrane region" description="Helical" evidence="7">
    <location>
        <begin position="69"/>
        <end position="92"/>
    </location>
</feature>
<sequence>MPPSSSPGAATSPSQPIAAGKALEPQREISLFRRMPVFAGPGLLVAVGYMDPGNWATDIEAGARFGYQLLFVILFSSLAAILLQTLAMRLGIATGRDLAQACRDHFGRRTGITLFALAEIAIIATDMAEVLGAALAFKLLFGFPLVIGILLTGFDTLIVLGLRGHGVRRIEAIVLGLVSTILLCFVIELAFVRPDVPAMLRGFVPSSSVLGQPGALFLAIGIVGATVMPHNLYLHSALVRDAAADADDGSRHQAVRRGTRDTVWSLSIAAAVQVAILLVAAGIFHDSGHSDIGDIEQAHRMLAPLTGATAAALLFAIALFASGQSSTFTGTIAGQIVLEGFLKLRLPLWQQRLLTRMLAILPAMIGVLLLGEGSVGELLVLSQVVLSVQLPFAILPLIRFTSDRKLMGAFVTPRPLAILAWAIFFLIGTANIWLVASMMIAMP</sequence>
<dbReference type="GO" id="GO:0015086">
    <property type="term" value="F:cadmium ion transmembrane transporter activity"/>
    <property type="evidence" value="ECO:0007669"/>
    <property type="project" value="TreeGrafter"/>
</dbReference>
<comment type="similarity">
    <text evidence="7">Belongs to the NRAMP family.</text>
</comment>
<feature type="transmembrane region" description="Helical" evidence="7">
    <location>
        <begin position="301"/>
        <end position="321"/>
    </location>
</feature>
<keyword evidence="4 7" id="KW-0769">Symport</keyword>
<dbReference type="NCBIfam" id="TIGR01197">
    <property type="entry name" value="nramp"/>
    <property type="match status" value="1"/>
</dbReference>
<feature type="transmembrane region" description="Helical" evidence="7">
    <location>
        <begin position="112"/>
        <end position="135"/>
    </location>
</feature>
<keyword evidence="6 7" id="KW-0472">Membrane</keyword>
<protein>
    <recommendedName>
        <fullName evidence="7">Divalent metal cation transporter MntH</fullName>
    </recommendedName>
</protein>
<keyword evidence="9" id="KW-1185">Reference proteome</keyword>
<evidence type="ECO:0000256" key="7">
    <source>
        <dbReference type="HAMAP-Rule" id="MF_00221"/>
    </source>
</evidence>
<dbReference type="RefSeq" id="WP_107970199.1">
    <property type="nucleotide sequence ID" value="NZ_NWBU01000018.1"/>
</dbReference>
<evidence type="ECO:0000313" key="8">
    <source>
        <dbReference type="EMBL" id="PTQ07446.1"/>
    </source>
</evidence>
<feature type="transmembrane region" description="Helical" evidence="7">
    <location>
        <begin position="141"/>
        <end position="160"/>
    </location>
</feature>
<dbReference type="GO" id="GO:0034755">
    <property type="term" value="P:iron ion transmembrane transport"/>
    <property type="evidence" value="ECO:0007669"/>
    <property type="project" value="TreeGrafter"/>
</dbReference>
<keyword evidence="7" id="KW-1003">Cell membrane</keyword>
<feature type="transmembrane region" description="Helical" evidence="7">
    <location>
        <begin position="353"/>
        <end position="372"/>
    </location>
</feature>
<dbReference type="Proteomes" id="UP000244162">
    <property type="component" value="Unassembled WGS sequence"/>
</dbReference>
<organism evidence="8 9">
    <name type="scientific">Sphingomonas oleivorans</name>
    <dbReference type="NCBI Taxonomy" id="1735121"/>
    <lineage>
        <taxon>Bacteria</taxon>
        <taxon>Pseudomonadati</taxon>
        <taxon>Pseudomonadota</taxon>
        <taxon>Alphaproteobacteria</taxon>
        <taxon>Sphingomonadales</taxon>
        <taxon>Sphingomonadaceae</taxon>
        <taxon>Sphingomonas</taxon>
    </lineage>
</organism>
<gene>
    <name evidence="7" type="primary">mntH</name>
    <name evidence="8" type="ORF">CLG96_18070</name>
</gene>
<dbReference type="NCBIfam" id="NF037982">
    <property type="entry name" value="Nramp_1"/>
    <property type="match status" value="1"/>
</dbReference>
<dbReference type="GO" id="GO:0005886">
    <property type="term" value="C:plasma membrane"/>
    <property type="evidence" value="ECO:0007669"/>
    <property type="project" value="UniProtKB-SubCell"/>
</dbReference>
<dbReference type="PANTHER" id="PTHR11706:SF33">
    <property type="entry name" value="NATURAL RESISTANCE-ASSOCIATED MACROPHAGE PROTEIN 2"/>
    <property type="match status" value="1"/>
</dbReference>
<reference evidence="8 9" key="1">
    <citation type="submission" date="2017-09" db="EMBL/GenBank/DDBJ databases">
        <title>Sphingomonas panjinensis sp.nov., isolated from oil-contaminated soil.</title>
        <authorList>
            <person name="Wang L."/>
            <person name="Chen L."/>
        </authorList>
    </citation>
    <scope>NUCLEOTIDE SEQUENCE [LARGE SCALE GENOMIC DNA]</scope>
    <source>
        <strain evidence="8 9">FW-11</strain>
    </source>
</reference>
<evidence type="ECO:0000256" key="2">
    <source>
        <dbReference type="ARBA" id="ARBA00022448"/>
    </source>
</evidence>
<dbReference type="EMBL" id="NWBU01000018">
    <property type="protein sequence ID" value="PTQ07446.1"/>
    <property type="molecule type" value="Genomic_DNA"/>
</dbReference>
<comment type="caution">
    <text evidence="8">The sequence shown here is derived from an EMBL/GenBank/DDBJ whole genome shotgun (WGS) entry which is preliminary data.</text>
</comment>
<accession>A0A2T5FTR4</accession>
<dbReference type="PANTHER" id="PTHR11706">
    <property type="entry name" value="SOLUTE CARRIER PROTEIN FAMILY 11 MEMBER"/>
    <property type="match status" value="1"/>
</dbReference>
<evidence type="ECO:0000256" key="1">
    <source>
        <dbReference type="ARBA" id="ARBA00004141"/>
    </source>
</evidence>
<name>A0A2T5FTR4_9SPHN</name>
<dbReference type="GO" id="GO:0046872">
    <property type="term" value="F:metal ion binding"/>
    <property type="evidence" value="ECO:0007669"/>
    <property type="project" value="UniProtKB-UniRule"/>
</dbReference>
<feature type="transmembrane region" description="Helical" evidence="7">
    <location>
        <begin position="378"/>
        <end position="398"/>
    </location>
</feature>
<dbReference type="HAMAP" id="MF_00221">
    <property type="entry name" value="NRAMP"/>
    <property type="match status" value="1"/>
</dbReference>
<feature type="transmembrane region" description="Helical" evidence="7">
    <location>
        <begin position="212"/>
        <end position="234"/>
    </location>
</feature>
<keyword evidence="3 7" id="KW-0812">Transmembrane</keyword>
<dbReference type="Pfam" id="PF01566">
    <property type="entry name" value="Nramp"/>
    <property type="match status" value="1"/>
</dbReference>
<evidence type="ECO:0000256" key="5">
    <source>
        <dbReference type="ARBA" id="ARBA00022989"/>
    </source>
</evidence>
<feature type="transmembrane region" description="Helical" evidence="7">
    <location>
        <begin position="172"/>
        <end position="192"/>
    </location>
</feature>
<keyword evidence="2 7" id="KW-0813">Transport</keyword>
<evidence type="ECO:0000256" key="3">
    <source>
        <dbReference type="ARBA" id="ARBA00022692"/>
    </source>
</evidence>
<keyword evidence="7" id="KW-0406">Ion transport</keyword>
<evidence type="ECO:0000313" key="9">
    <source>
        <dbReference type="Proteomes" id="UP000244162"/>
    </source>
</evidence>
<dbReference type="InterPro" id="IPR001046">
    <property type="entry name" value="NRAMP_fam"/>
</dbReference>
<feature type="transmembrane region" description="Helical" evidence="7">
    <location>
        <begin position="263"/>
        <end position="281"/>
    </location>
</feature>
<dbReference type="PRINTS" id="PR00447">
    <property type="entry name" value="NATRESASSCMP"/>
</dbReference>
<dbReference type="AlphaFoldDB" id="A0A2T5FTR4"/>
<comment type="subcellular location">
    <subcellularLocation>
        <location evidence="7">Cell membrane</location>
        <topology evidence="7">Multi-pass membrane protein</topology>
    </subcellularLocation>
    <subcellularLocation>
        <location evidence="1">Membrane</location>
        <topology evidence="1">Multi-pass membrane protein</topology>
    </subcellularLocation>
</comment>
<evidence type="ECO:0000256" key="4">
    <source>
        <dbReference type="ARBA" id="ARBA00022847"/>
    </source>
</evidence>